<reference evidence="2 3" key="1">
    <citation type="journal article" date="2016" name="Nat. Commun.">
        <title>Thousands of microbial genomes shed light on interconnected biogeochemical processes in an aquifer system.</title>
        <authorList>
            <person name="Anantharaman K."/>
            <person name="Brown C.T."/>
            <person name="Hug L.A."/>
            <person name="Sharon I."/>
            <person name="Castelle C.J."/>
            <person name="Probst A.J."/>
            <person name="Thomas B.C."/>
            <person name="Singh A."/>
            <person name="Wilkins M.J."/>
            <person name="Karaoz U."/>
            <person name="Brodie E.L."/>
            <person name="Williams K.H."/>
            <person name="Hubbard S.S."/>
            <person name="Banfield J.F."/>
        </authorList>
    </citation>
    <scope>NUCLEOTIDE SEQUENCE [LARGE SCALE GENOMIC DNA]</scope>
</reference>
<dbReference type="EMBL" id="MELI01000035">
    <property type="protein sequence ID" value="OFW34698.1"/>
    <property type="molecule type" value="Genomic_DNA"/>
</dbReference>
<accession>A0A1F2UNZ9</accession>
<comment type="caution">
    <text evidence="2">The sequence shown here is derived from an EMBL/GenBank/DDBJ whole genome shotgun (WGS) entry which is preliminary data.</text>
</comment>
<dbReference type="InterPro" id="IPR024623">
    <property type="entry name" value="YtxH"/>
</dbReference>
<organism evidence="2 3">
    <name type="scientific">Candidatus Aquicultor primus</name>
    <dbReference type="NCBI Taxonomy" id="1797195"/>
    <lineage>
        <taxon>Bacteria</taxon>
        <taxon>Bacillati</taxon>
        <taxon>Actinomycetota</taxon>
        <taxon>Candidatus Aquicultoria</taxon>
        <taxon>Candidatus Aquicultorales</taxon>
        <taxon>Candidatus Aquicultoraceae</taxon>
        <taxon>Candidatus Aquicultor</taxon>
    </lineage>
</organism>
<evidence type="ECO:0008006" key="4">
    <source>
        <dbReference type="Google" id="ProtNLM"/>
    </source>
</evidence>
<proteinExistence type="predicted"/>
<dbReference type="Proteomes" id="UP000178086">
    <property type="component" value="Unassembled WGS sequence"/>
</dbReference>
<evidence type="ECO:0000256" key="1">
    <source>
        <dbReference type="SAM" id="MobiDB-lite"/>
    </source>
</evidence>
<dbReference type="AlphaFoldDB" id="A0A1F2UNZ9"/>
<gene>
    <name evidence="2" type="ORF">A2074_01480</name>
</gene>
<evidence type="ECO:0000313" key="3">
    <source>
        <dbReference type="Proteomes" id="UP000178086"/>
    </source>
</evidence>
<name>A0A1F2UNZ9_9ACTN</name>
<feature type="region of interest" description="Disordered" evidence="1">
    <location>
        <begin position="118"/>
        <end position="145"/>
    </location>
</feature>
<feature type="compositionally biased region" description="Acidic residues" evidence="1">
    <location>
        <begin position="135"/>
        <end position="145"/>
    </location>
</feature>
<sequence length="145" mass="15943">MGRIFTLVIGGIAGAIGGLLFAPRTGKETREQIKSRIDETMEGSFERYGEQSGKLLEMATERGQMLRVKIEDAREQMVSSVDNVADKVREKMGVEAEKAEEAVEVVEEKIEAAKEEVEAVESVELAEPVETSEASVEEAPPEEEK</sequence>
<evidence type="ECO:0000313" key="2">
    <source>
        <dbReference type="EMBL" id="OFW34698.1"/>
    </source>
</evidence>
<feature type="compositionally biased region" description="Low complexity" evidence="1">
    <location>
        <begin position="120"/>
        <end position="134"/>
    </location>
</feature>
<dbReference type="Pfam" id="PF12732">
    <property type="entry name" value="YtxH"/>
    <property type="match status" value="1"/>
</dbReference>
<protein>
    <recommendedName>
        <fullName evidence="4">YtxH domain-containing protein</fullName>
    </recommendedName>
</protein>